<dbReference type="Proteomes" id="UP000184330">
    <property type="component" value="Unassembled WGS sequence"/>
</dbReference>
<organism evidence="2 3">
    <name type="scientific">Phialocephala subalpina</name>
    <dbReference type="NCBI Taxonomy" id="576137"/>
    <lineage>
        <taxon>Eukaryota</taxon>
        <taxon>Fungi</taxon>
        <taxon>Dikarya</taxon>
        <taxon>Ascomycota</taxon>
        <taxon>Pezizomycotina</taxon>
        <taxon>Leotiomycetes</taxon>
        <taxon>Helotiales</taxon>
        <taxon>Mollisiaceae</taxon>
        <taxon>Phialocephala</taxon>
        <taxon>Phialocephala fortinii species complex</taxon>
    </lineage>
</organism>
<evidence type="ECO:0000256" key="1">
    <source>
        <dbReference type="SAM" id="MobiDB-lite"/>
    </source>
</evidence>
<feature type="region of interest" description="Disordered" evidence="1">
    <location>
        <begin position="912"/>
        <end position="988"/>
    </location>
</feature>
<dbReference type="EMBL" id="FJOG01000007">
    <property type="protein sequence ID" value="CZR55714.1"/>
    <property type="molecule type" value="Genomic_DNA"/>
</dbReference>
<dbReference type="OrthoDB" id="4227485at2759"/>
<keyword evidence="3" id="KW-1185">Reference proteome</keyword>
<accession>A0A1L7WSG6</accession>
<evidence type="ECO:0000313" key="2">
    <source>
        <dbReference type="EMBL" id="CZR55714.1"/>
    </source>
</evidence>
<feature type="region of interest" description="Disordered" evidence="1">
    <location>
        <begin position="1528"/>
        <end position="1568"/>
    </location>
</feature>
<feature type="region of interest" description="Disordered" evidence="1">
    <location>
        <begin position="806"/>
        <end position="827"/>
    </location>
</feature>
<feature type="compositionally biased region" description="Low complexity" evidence="1">
    <location>
        <begin position="701"/>
        <end position="710"/>
    </location>
</feature>
<reference evidence="2 3" key="1">
    <citation type="submission" date="2016-03" db="EMBL/GenBank/DDBJ databases">
        <authorList>
            <person name="Ploux O."/>
        </authorList>
    </citation>
    <scope>NUCLEOTIDE SEQUENCE [LARGE SCALE GENOMIC DNA]</scope>
    <source>
        <strain evidence="2 3">UAMH 11012</strain>
    </source>
</reference>
<feature type="compositionally biased region" description="Basic and acidic residues" evidence="1">
    <location>
        <begin position="934"/>
        <end position="949"/>
    </location>
</feature>
<feature type="region of interest" description="Disordered" evidence="1">
    <location>
        <begin position="857"/>
        <end position="884"/>
    </location>
</feature>
<feature type="region of interest" description="Disordered" evidence="1">
    <location>
        <begin position="1690"/>
        <end position="1728"/>
    </location>
</feature>
<feature type="compositionally biased region" description="Polar residues" evidence="1">
    <location>
        <begin position="912"/>
        <end position="930"/>
    </location>
</feature>
<protein>
    <submittedName>
        <fullName evidence="2">Uncharacterized protein</fullName>
    </submittedName>
</protein>
<dbReference type="Pfam" id="PF12520">
    <property type="entry name" value="DUF3723"/>
    <property type="match status" value="2"/>
</dbReference>
<feature type="compositionally biased region" description="Polar residues" evidence="1">
    <location>
        <begin position="716"/>
        <end position="738"/>
    </location>
</feature>
<evidence type="ECO:0000313" key="3">
    <source>
        <dbReference type="Proteomes" id="UP000184330"/>
    </source>
</evidence>
<dbReference type="InterPro" id="IPR022198">
    <property type="entry name" value="DUF3723"/>
</dbReference>
<sequence>MTLSTKCKIDLGERMIGTARVAISSLEFVGGRELDSRIVDGLIKNFELRKCRRYDPDHYIPVIISTTQLKRALRASNINQSELLSPTKRGSLCFLKTAVGQKLQCLQGKHRVKAAEEFFVDSRDRWWAIRLFLCDSTDVRDKFFALWRHDYTFQVPPNDGDVYLNIRECHRSGKHLDVPTWESYLTPCKKTALSRLLGHKDFTYHFDELRVFPGLWVWLELGNIQRHLALRCDEVLRDIALQPRAGCLLSAQEIIRYLKHIKEIWDIITCGIMIIQALVDMQTVEAVQCRAPGVSSEDRDFIIQAMGTGLLFPKVTDQSMRQILLESLLSIECLIPSIKSLHENLKYVDIGAKILKHLVLPSKVRYTLQEDLRKCWKSPEYIVESGKGKVLRDLSSNSQRLPWDLAYKQLWLIALRAFPDLGGRAPRKEIGGCLYATRLDPLQNYLFAESARRIGFNSEEIEKTLTNDPRKESLRTAVGQVFNLESADLEGLIDKMFLEFPTTTKSLQLEPLVQDCQAIRSDLHDLNRRWGVPYQRAFEDGRENLYIPNMTENGLNGSHDMPSAMFIQRDFMNAFFGKTMDLPEDLHESLAIPSPTMERQNIHPQDSFYDEDLSLNDGGFEPVAEVPVEKDQNMTDFVQESTQAVNLPPALSQSQETPHSPPRLAQPQRITQISRENSGADSSLEAQRSTLIVMPDSGLQALQTAPQAQPRRTDSSDASQLVFSSQTTNVSPHDSVSISPRIRTNEPAAFSAFSKDRMITSEDTGKLGKLTAIDGDAYNSPERSPRSIISLLLPRRVSYNKRWQPYETARQQQQQQTRRSRLRLSGIPRIQPDLGGILETETELAPSTSTQYRITIPGSSEADNEVLDEQNSTNATNQEEGDIVALPSERQVTPVSMDGSQSQQFGRQISIEPSQTSLSRPPSQDQTPNNAKGGKRDPGQVQSRIDRKLFATMPSRYQRPTVEDMDNEGPLQTLSIDSTRRDPKSLSPVADLALPRSGQAVFPEPLNNSIADDFRRSLESPSSVSSDRFDVIKEAPQLTSVRSLIIQLPPDEPRSGVASLLSSKSINPIENFTESSAQTIPELPPDGIAIPEAVYPYISEDTRPLSTWSQLPPSEPRSGVASLLSSKSINPVENFTQSNAQEIPELPLDRTAIPGAVYPYITEDTRPLSTWSRLPPSEPRSGVASLISTDDQIGKAFSQSEERSLTRLSPIRTRSAIVSPSATANWNDAPRGISTQPNTPIDEANTQSAFEPFEVKSDPVLWHLNDFGTVSADVLQTPAGQKPSPTPSIAAKGDLAPRVSPGPPLVQEDASEVPVKLTFFEWNGMRPPKRVEMSSKAMETHLENRRSWTMSVESKGIFQTITKSNIIRHMLSEPLETYVFVQRERFDRWTSVGMNLLDEWRQAHPDLVTTSLGLTARDFPELSFGTFDSSWSIPRCEEHTMTIQRGTEQMCILVFQSPSNRSWHRLNTDKLPMGSSVSERFAHKLSDLQRLRTIDFDHIGKGSLSFLTWLIEKPMLAEFENVWKPLEATTQPKGRPSPEPAFSGGSNGDEDLFDTESSRDENSEVDEGEIIVKARLSDGLHDHESTFQTTAQNSNVSATIQAVTGIREAKGAQGNEHEEGNIPENQMGLKNGPVILKRKGSFEAKGREEGAKRIREFGEFEAVHGVKRKRSYDGKEPEGLPTKILATEEQRTRAKEGDEMQAKRRDGIPAKIFQSMEPLTEPSQNNTRTRAEELTFNGVTNIKTDFAANSGLPKFEGIVKRDGVVASEELEEEL</sequence>
<gene>
    <name evidence="2" type="ORF">PAC_05602</name>
</gene>
<dbReference type="STRING" id="576137.A0A1L7WSG6"/>
<feature type="region of interest" description="Disordered" evidence="1">
    <location>
        <begin position="701"/>
        <end position="739"/>
    </location>
</feature>
<proteinExistence type="predicted"/>
<name>A0A1L7WSG6_9HELO</name>
<feature type="compositionally biased region" description="Basic and acidic residues" evidence="1">
    <location>
        <begin position="1690"/>
        <end position="1708"/>
    </location>
</feature>
<feature type="compositionally biased region" description="Polar residues" evidence="1">
    <location>
        <begin position="869"/>
        <end position="878"/>
    </location>
</feature>